<dbReference type="Pfam" id="PF22725">
    <property type="entry name" value="GFO_IDH_MocA_C3"/>
    <property type="match status" value="1"/>
</dbReference>
<keyword evidence="2" id="KW-0560">Oxidoreductase</keyword>
<dbReference type="PANTHER" id="PTHR22604">
    <property type="entry name" value="OXIDOREDUCTASES"/>
    <property type="match status" value="1"/>
</dbReference>
<dbReference type="RefSeq" id="WP_013487285.1">
    <property type="nucleotide sequence ID" value="NC_014829.1"/>
</dbReference>
<evidence type="ECO:0000256" key="2">
    <source>
        <dbReference type="ARBA" id="ARBA00023002"/>
    </source>
</evidence>
<dbReference type="KEGG" id="bco:Bcell_0662"/>
<dbReference type="eggNOG" id="COG0673">
    <property type="taxonomic scope" value="Bacteria"/>
</dbReference>
<evidence type="ECO:0000313" key="6">
    <source>
        <dbReference type="Proteomes" id="UP000001401"/>
    </source>
</evidence>
<dbReference type="Proteomes" id="UP000001401">
    <property type="component" value="Chromosome"/>
</dbReference>
<accession>E6TZ82</accession>
<sequence>MMNINWGIIGTGGIASKFANDLSFAKSAAKYAVGSRTLESAEKFAEEHSFSRAYGSYEELAADRNIDAIYVATPHPYHKENVLTCLRAGKAVLCEKPFTMNAGELEELIIFAREKKLFLMEAMWTRYLPTIKKVNEWVNNGSIGEVRHINAEFGFNAPWDPNGRLLNKQLGGGALLDVGIYPLSFASMILGTNPEKILSTAFIGDTGVDEQFSITLSYEGGNTASLHGAIRVDLSNHASIHGTEGTIHIPSFFMASNATLKKKNGEVEIFQEKRASLGYQFEIEEVGHCIHHGLMESPIMPLNESLEIMKLMDKIKDDWNLSYMIR</sequence>
<dbReference type="Pfam" id="PF01408">
    <property type="entry name" value="GFO_IDH_MocA"/>
    <property type="match status" value="1"/>
</dbReference>
<dbReference type="SUPFAM" id="SSF55347">
    <property type="entry name" value="Glyceraldehyde-3-phosphate dehydrogenase-like, C-terminal domain"/>
    <property type="match status" value="1"/>
</dbReference>
<dbReference type="InterPro" id="IPR000683">
    <property type="entry name" value="Gfo/Idh/MocA-like_OxRdtase_N"/>
</dbReference>
<proteinExistence type="inferred from homology"/>
<dbReference type="InterPro" id="IPR036291">
    <property type="entry name" value="NAD(P)-bd_dom_sf"/>
</dbReference>
<dbReference type="HOGENOM" id="CLU_023194_7_2_9"/>
<reference evidence="5" key="1">
    <citation type="submission" date="2010-12" db="EMBL/GenBank/DDBJ databases">
        <title>Complete sequence of Bacillus cellulosilyticus DSM 2522.</title>
        <authorList>
            <consortium name="US DOE Joint Genome Institute"/>
            <person name="Lucas S."/>
            <person name="Copeland A."/>
            <person name="Lapidus A."/>
            <person name="Cheng J.-F."/>
            <person name="Bruce D."/>
            <person name="Goodwin L."/>
            <person name="Pitluck S."/>
            <person name="Chertkov O."/>
            <person name="Detter J.C."/>
            <person name="Han C."/>
            <person name="Tapia R."/>
            <person name="Land M."/>
            <person name="Hauser L."/>
            <person name="Jeffries C."/>
            <person name="Kyrpides N."/>
            <person name="Ivanova N."/>
            <person name="Mikhailova N."/>
            <person name="Brumm P."/>
            <person name="Mead D."/>
            <person name="Woyke T."/>
        </authorList>
    </citation>
    <scope>NUCLEOTIDE SEQUENCE [LARGE SCALE GENOMIC DNA]</scope>
    <source>
        <strain evidence="5">DSM 2522</strain>
    </source>
</reference>
<dbReference type="AlphaFoldDB" id="E6TZ82"/>
<dbReference type="InterPro" id="IPR055170">
    <property type="entry name" value="GFO_IDH_MocA-like_dom"/>
</dbReference>
<dbReference type="Gene3D" id="3.40.50.720">
    <property type="entry name" value="NAD(P)-binding Rossmann-like Domain"/>
    <property type="match status" value="1"/>
</dbReference>
<dbReference type="EMBL" id="CP002394">
    <property type="protein sequence ID" value="ADU28944.1"/>
    <property type="molecule type" value="Genomic_DNA"/>
</dbReference>
<dbReference type="GO" id="GO:0000166">
    <property type="term" value="F:nucleotide binding"/>
    <property type="evidence" value="ECO:0007669"/>
    <property type="project" value="InterPro"/>
</dbReference>
<dbReference type="GO" id="GO:0016491">
    <property type="term" value="F:oxidoreductase activity"/>
    <property type="evidence" value="ECO:0007669"/>
    <property type="project" value="UniProtKB-KW"/>
</dbReference>
<dbReference type="STRING" id="649639.Bcell_0662"/>
<dbReference type="SUPFAM" id="SSF51735">
    <property type="entry name" value="NAD(P)-binding Rossmann-fold domains"/>
    <property type="match status" value="1"/>
</dbReference>
<evidence type="ECO:0000256" key="1">
    <source>
        <dbReference type="ARBA" id="ARBA00010928"/>
    </source>
</evidence>
<protein>
    <submittedName>
        <fullName evidence="5">Oxidoreductase domain protein</fullName>
    </submittedName>
</protein>
<gene>
    <name evidence="5" type="ordered locus">Bcell_0662</name>
</gene>
<dbReference type="PANTHER" id="PTHR22604:SF105">
    <property type="entry name" value="TRANS-1,2-DIHYDROBENZENE-1,2-DIOL DEHYDROGENASE"/>
    <property type="match status" value="1"/>
</dbReference>
<evidence type="ECO:0000313" key="5">
    <source>
        <dbReference type="EMBL" id="ADU28944.1"/>
    </source>
</evidence>
<feature type="domain" description="Gfo/Idh/MocA-like oxidoreductase N-terminal" evidence="3">
    <location>
        <begin position="4"/>
        <end position="120"/>
    </location>
</feature>
<keyword evidence="6" id="KW-1185">Reference proteome</keyword>
<dbReference type="Gene3D" id="3.30.360.10">
    <property type="entry name" value="Dihydrodipicolinate Reductase, domain 2"/>
    <property type="match status" value="1"/>
</dbReference>
<comment type="similarity">
    <text evidence="1">Belongs to the Gfo/Idh/MocA family.</text>
</comment>
<name>E6TZ82_EVAC2</name>
<evidence type="ECO:0000259" key="4">
    <source>
        <dbReference type="Pfam" id="PF22725"/>
    </source>
</evidence>
<organism evidence="5 6">
    <name type="scientific">Evansella cellulosilytica (strain ATCC 21833 / DSM 2522 / FERM P-1141 / JCM 9156 / N-4)</name>
    <name type="common">Bacillus cellulosilyticus</name>
    <dbReference type="NCBI Taxonomy" id="649639"/>
    <lineage>
        <taxon>Bacteria</taxon>
        <taxon>Bacillati</taxon>
        <taxon>Bacillota</taxon>
        <taxon>Bacilli</taxon>
        <taxon>Bacillales</taxon>
        <taxon>Bacillaceae</taxon>
        <taxon>Evansella</taxon>
    </lineage>
</organism>
<evidence type="ECO:0000259" key="3">
    <source>
        <dbReference type="Pfam" id="PF01408"/>
    </source>
</evidence>
<dbReference type="InterPro" id="IPR050984">
    <property type="entry name" value="Gfo/Idh/MocA_domain"/>
</dbReference>
<feature type="domain" description="GFO/IDH/MocA-like oxidoreductase" evidence="4">
    <location>
        <begin position="132"/>
        <end position="247"/>
    </location>
</feature>